<keyword evidence="1" id="KW-0378">Hydrolase</keyword>
<dbReference type="Pfam" id="PF00561">
    <property type="entry name" value="Abhydrolase_1"/>
    <property type="match status" value="1"/>
</dbReference>
<dbReference type="InterPro" id="IPR000073">
    <property type="entry name" value="AB_hydrolase_1"/>
</dbReference>
<dbReference type="EMBL" id="MBAD02001981">
    <property type="protein sequence ID" value="RLN50734.1"/>
    <property type="molecule type" value="Genomic_DNA"/>
</dbReference>
<dbReference type="EMBL" id="MBDO02001035">
    <property type="protein sequence ID" value="RLN51029.1"/>
    <property type="molecule type" value="Genomic_DNA"/>
</dbReference>
<dbReference type="Gene3D" id="3.40.50.1820">
    <property type="entry name" value="alpha/beta hydrolase"/>
    <property type="match status" value="1"/>
</dbReference>
<evidence type="ECO:0000256" key="2">
    <source>
        <dbReference type="ARBA" id="ARBA00038334"/>
    </source>
</evidence>
<comment type="similarity">
    <text evidence="2">Belongs to the AB hydrolase superfamily. Epoxide hydrolase family.</text>
</comment>
<dbReference type="InterPro" id="IPR000639">
    <property type="entry name" value="Epox_hydrolase-like"/>
</dbReference>
<evidence type="ECO:0000256" key="1">
    <source>
        <dbReference type="ARBA" id="ARBA00022801"/>
    </source>
</evidence>
<dbReference type="Proteomes" id="UP000284657">
    <property type="component" value="Unassembled WGS sequence"/>
</dbReference>
<dbReference type="PRINTS" id="PR00412">
    <property type="entry name" value="EPOXHYDRLASE"/>
</dbReference>
<proteinExistence type="inferred from homology"/>
<reference evidence="6 7" key="1">
    <citation type="submission" date="2018-07" db="EMBL/GenBank/DDBJ databases">
        <title>Genome sequencing of oomycete isolates from Chile give support for New Zealand origin for Phytophthora kernoviae and make available the first Nothophytophthora sp. genome.</title>
        <authorList>
            <person name="Studholme D.J."/>
            <person name="Sanfuentes E."/>
            <person name="Panda P."/>
            <person name="Hill R."/>
            <person name="Sambles C."/>
            <person name="Grant M."/>
            <person name="Williams N.M."/>
            <person name="Mcdougal R.L."/>
        </authorList>
    </citation>
    <scope>NUCLEOTIDE SEQUENCE [LARGE SCALE GENOMIC DNA]</scope>
    <source>
        <strain evidence="5">Chile6</strain>
        <strain evidence="4">Chile7</strain>
    </source>
</reference>
<dbReference type="SUPFAM" id="SSF53474">
    <property type="entry name" value="alpha/beta-Hydrolases"/>
    <property type="match status" value="1"/>
</dbReference>
<dbReference type="PANTHER" id="PTHR43329">
    <property type="entry name" value="EPOXIDE HYDROLASE"/>
    <property type="match status" value="1"/>
</dbReference>
<comment type="caution">
    <text evidence="5">The sequence shown here is derived from an EMBL/GenBank/DDBJ whole genome shotgun (WGS) entry which is preliminary data.</text>
</comment>
<feature type="domain" description="AB hydrolase-1" evidence="3">
    <location>
        <begin position="41"/>
        <end position="314"/>
    </location>
</feature>
<dbReference type="Proteomes" id="UP000277300">
    <property type="component" value="Unassembled WGS sequence"/>
</dbReference>
<dbReference type="PRINTS" id="PR00111">
    <property type="entry name" value="ABHYDROLASE"/>
</dbReference>
<dbReference type="OrthoDB" id="408373at2759"/>
<dbReference type="InterPro" id="IPR029058">
    <property type="entry name" value="AB_hydrolase_fold"/>
</dbReference>
<gene>
    <name evidence="4" type="ORF">BBJ29_009917</name>
    <name evidence="5" type="ORF">BBP00_00009962</name>
</gene>
<organism evidence="5 6">
    <name type="scientific">Phytophthora kernoviae</name>
    <dbReference type="NCBI Taxonomy" id="325452"/>
    <lineage>
        <taxon>Eukaryota</taxon>
        <taxon>Sar</taxon>
        <taxon>Stramenopiles</taxon>
        <taxon>Oomycota</taxon>
        <taxon>Peronosporomycetes</taxon>
        <taxon>Peronosporales</taxon>
        <taxon>Peronosporaceae</taxon>
        <taxon>Phytophthora</taxon>
    </lineage>
</organism>
<dbReference type="GO" id="GO:0016787">
    <property type="term" value="F:hydrolase activity"/>
    <property type="evidence" value="ECO:0007669"/>
    <property type="project" value="UniProtKB-KW"/>
</dbReference>
<accession>A0A3F2RB45</accession>
<dbReference type="AlphaFoldDB" id="A0A3F2RB45"/>
<name>A0A3F2RB45_9STRA</name>
<evidence type="ECO:0000313" key="5">
    <source>
        <dbReference type="EMBL" id="RLN51029.1"/>
    </source>
</evidence>
<evidence type="ECO:0000313" key="6">
    <source>
        <dbReference type="Proteomes" id="UP000277300"/>
    </source>
</evidence>
<protein>
    <recommendedName>
        <fullName evidence="3">AB hydrolase-1 domain-containing protein</fullName>
    </recommendedName>
</protein>
<evidence type="ECO:0000313" key="7">
    <source>
        <dbReference type="Proteomes" id="UP000284657"/>
    </source>
</evidence>
<sequence length="333" mass="38098">MEQTHAHMDSSVWKKWPHKFMTTSEGIKIHYVEMGPSDGLPVVMVHGWPDLWFGWRYQIQALSPKYRLIVPDVRGFGQSSTPQDLASYGTKNITSDLVALLDALKIEKAVFLGHDWGGNAVWRMSLYHPERVLAVCGVCTPFVPPRKQYLSLEAMCQVLPQFKYQLYLADATKAGKALDTSPRRLLTAIFRRETEYGPKEEMLPLDQWLQAIDSDLDHMMFEERSVMLSEDELQYYIDQYTQSKFQSACWVYATKKIDFETEKELPGTIEHPALFIGAAGDPVLKPEMAKAMPTVMPNVEMKIVEDAGHWVLFEQHEAVNKILSEWLNKIASP</sequence>
<evidence type="ECO:0000313" key="4">
    <source>
        <dbReference type="EMBL" id="RLN50734.1"/>
    </source>
</evidence>
<evidence type="ECO:0000259" key="3">
    <source>
        <dbReference type="Pfam" id="PF00561"/>
    </source>
</evidence>